<gene>
    <name evidence="4" type="primary">ubiC</name>
    <name evidence="6" type="ORF">C0039_02080</name>
</gene>
<dbReference type="InterPro" id="IPR028978">
    <property type="entry name" value="Chorismate_lyase_/UTRA_dom_sf"/>
</dbReference>
<dbReference type="HAMAP" id="MF_01632">
    <property type="entry name" value="UbiC"/>
    <property type="match status" value="1"/>
</dbReference>
<proteinExistence type="inferred from homology"/>
<dbReference type="GO" id="GO:0008813">
    <property type="term" value="F:chorismate lyase activity"/>
    <property type="evidence" value="ECO:0007669"/>
    <property type="project" value="UniProtKB-UniRule"/>
</dbReference>
<dbReference type="Gene3D" id="3.40.1410.10">
    <property type="entry name" value="Chorismate lyase-like"/>
    <property type="match status" value="1"/>
</dbReference>
<dbReference type="OrthoDB" id="9789493at2"/>
<dbReference type="EC" id="4.1.3.40" evidence="4"/>
<dbReference type="RefSeq" id="WP_075999785.1">
    <property type="nucleotide sequence ID" value="NZ_PKUS01000001.1"/>
</dbReference>
<evidence type="ECO:0000256" key="5">
    <source>
        <dbReference type="SAM" id="MobiDB-lite"/>
    </source>
</evidence>
<dbReference type="Proteomes" id="UP000235005">
    <property type="component" value="Unassembled WGS sequence"/>
</dbReference>
<protein>
    <recommendedName>
        <fullName evidence="4">Probable chorismate pyruvate-lyase</fullName>
        <shortName evidence="4">CL</shortName>
        <shortName evidence="4">CPL</shortName>
        <ecNumber evidence="4">4.1.3.40</ecNumber>
    </recommendedName>
</protein>
<evidence type="ECO:0000256" key="4">
    <source>
        <dbReference type="HAMAP-Rule" id="MF_01632"/>
    </source>
</evidence>
<evidence type="ECO:0000313" key="7">
    <source>
        <dbReference type="Proteomes" id="UP000235005"/>
    </source>
</evidence>
<reference evidence="6 7" key="1">
    <citation type="submission" date="2018-01" db="EMBL/GenBank/DDBJ databases">
        <title>The draft genome sequence of Halioglobus lutimaris HF004.</title>
        <authorList>
            <person name="Du Z.-J."/>
            <person name="Shi M.-J."/>
        </authorList>
    </citation>
    <scope>NUCLEOTIDE SEQUENCE [LARGE SCALE GENOMIC DNA]</scope>
    <source>
        <strain evidence="6 7">HF004</strain>
    </source>
</reference>
<accession>A0A2N5X8W6</accession>
<keyword evidence="4" id="KW-0670">Pyruvate</keyword>
<evidence type="ECO:0000256" key="1">
    <source>
        <dbReference type="ARBA" id="ARBA00022490"/>
    </source>
</evidence>
<keyword evidence="7" id="KW-1185">Reference proteome</keyword>
<evidence type="ECO:0000313" key="6">
    <source>
        <dbReference type="EMBL" id="PLW70937.1"/>
    </source>
</evidence>
<comment type="subcellular location">
    <subcellularLocation>
        <location evidence="4">Cytoplasm</location>
    </subcellularLocation>
</comment>
<keyword evidence="2 4" id="KW-0831">Ubiquinone biosynthesis</keyword>
<dbReference type="GO" id="GO:0006744">
    <property type="term" value="P:ubiquinone biosynthetic process"/>
    <property type="evidence" value="ECO:0007669"/>
    <property type="project" value="UniProtKB-UniRule"/>
</dbReference>
<dbReference type="EMBL" id="PKUS01000001">
    <property type="protein sequence ID" value="PLW70937.1"/>
    <property type="molecule type" value="Genomic_DNA"/>
</dbReference>
<dbReference type="SUPFAM" id="SSF64288">
    <property type="entry name" value="Chorismate lyase-like"/>
    <property type="match status" value="1"/>
</dbReference>
<feature type="binding site" evidence="4">
    <location>
        <position position="89"/>
    </location>
    <ligand>
        <name>substrate</name>
    </ligand>
</feature>
<dbReference type="AlphaFoldDB" id="A0A2N5X8W6"/>
<keyword evidence="1 4" id="KW-0963">Cytoplasm</keyword>
<comment type="pathway">
    <text evidence="4">Cofactor biosynthesis; ubiquinone biosynthesis.</text>
</comment>
<dbReference type="GO" id="GO:0042866">
    <property type="term" value="P:pyruvate biosynthetic process"/>
    <property type="evidence" value="ECO:0007669"/>
    <property type="project" value="UniProtKB-UniRule"/>
</dbReference>
<feature type="region of interest" description="Disordered" evidence="5">
    <location>
        <begin position="1"/>
        <end position="21"/>
    </location>
</feature>
<dbReference type="GO" id="GO:0005829">
    <property type="term" value="C:cytosol"/>
    <property type="evidence" value="ECO:0007669"/>
    <property type="project" value="TreeGrafter"/>
</dbReference>
<comment type="catalytic activity">
    <reaction evidence="4">
        <text>chorismate = 4-hydroxybenzoate + pyruvate</text>
        <dbReference type="Rhea" id="RHEA:16505"/>
        <dbReference type="ChEBI" id="CHEBI:15361"/>
        <dbReference type="ChEBI" id="CHEBI:17879"/>
        <dbReference type="ChEBI" id="CHEBI:29748"/>
        <dbReference type="EC" id="4.1.3.40"/>
    </reaction>
</comment>
<name>A0A2N5X8W6_9GAMM</name>
<dbReference type="UniPathway" id="UPA00232"/>
<dbReference type="PANTHER" id="PTHR38683">
    <property type="entry name" value="CHORISMATE PYRUVATE-LYASE"/>
    <property type="match status" value="1"/>
</dbReference>
<comment type="caution">
    <text evidence="6">The sequence shown here is derived from an EMBL/GenBank/DDBJ whole genome shotgun (WGS) entry which is preliminary data.</text>
</comment>
<feature type="binding site" evidence="4">
    <location>
        <position position="183"/>
    </location>
    <ligand>
        <name>substrate</name>
    </ligand>
</feature>
<sequence>MTNRNSSTALHLPPGPAEPVWRPQQQFSARQLSPDVRRWLLDDGSLTERLTAQGRGPFRVIRLKQGWQVPLPSERALLDLPQRQVAIIREVILQQGQHDVVFARSVVPIASLRGRLAHLRRLENKPLGAILFGAAGMQRSPFELARISTDSSYLPDALQGRQTTAWGRRSRFEVYGHCVMVSEVFLDDFEPWPALIPLHRSRRGKVATAIAGTKQ</sequence>
<feature type="binding site" evidence="4">
    <location>
        <position position="127"/>
    </location>
    <ligand>
        <name>substrate</name>
    </ligand>
</feature>
<comment type="caution">
    <text evidence="4">Lacks conserved residue(s) required for the propagation of feature annotation.</text>
</comment>
<dbReference type="Pfam" id="PF04345">
    <property type="entry name" value="Chor_lyase"/>
    <property type="match status" value="1"/>
</dbReference>
<comment type="similarity">
    <text evidence="4">Belongs to the UbiC family.</text>
</comment>
<dbReference type="InterPro" id="IPR007440">
    <property type="entry name" value="Chorismate--pyruvate_lyase"/>
</dbReference>
<comment type="function">
    <text evidence="4">Removes the pyruvyl group from chorismate, with concomitant aromatization of the ring, to provide 4-hydroxybenzoate (4HB) for the ubiquinone pathway.</text>
</comment>
<evidence type="ECO:0000256" key="2">
    <source>
        <dbReference type="ARBA" id="ARBA00022688"/>
    </source>
</evidence>
<dbReference type="PANTHER" id="PTHR38683:SF1">
    <property type="entry name" value="CHORISMATE PYRUVATE-LYASE"/>
    <property type="match status" value="1"/>
</dbReference>
<organism evidence="6 7">
    <name type="scientific">Pseudohalioglobus lutimaris</name>
    <dbReference type="NCBI Taxonomy" id="1737061"/>
    <lineage>
        <taxon>Bacteria</taxon>
        <taxon>Pseudomonadati</taxon>
        <taxon>Pseudomonadota</taxon>
        <taxon>Gammaproteobacteria</taxon>
        <taxon>Cellvibrionales</taxon>
        <taxon>Halieaceae</taxon>
        <taxon>Pseudohalioglobus</taxon>
    </lineage>
</organism>
<keyword evidence="3 4" id="KW-0456">Lyase</keyword>
<evidence type="ECO:0000256" key="3">
    <source>
        <dbReference type="ARBA" id="ARBA00023239"/>
    </source>
</evidence>